<evidence type="ECO:0000313" key="2">
    <source>
        <dbReference type="Proteomes" id="UP000327085"/>
    </source>
</evidence>
<dbReference type="Gramene" id="VVA27608">
    <property type="protein sequence ID" value="VVA27608"/>
    <property type="gene ID" value="Prudul26B020695"/>
</dbReference>
<protein>
    <submittedName>
        <fullName evidence="1">Uncharacterized protein</fullName>
    </submittedName>
</protein>
<dbReference type="Proteomes" id="UP000327085">
    <property type="component" value="Chromosome 5"/>
</dbReference>
<proteinExistence type="predicted"/>
<sequence length="151" mass="17355">MGSNLTLPIQRNWAKRLNPFFILGQGYEIDPHAQMAVGPLQKQIKRRLGITFRILRDGDDVVILIMMNQNMEHKCTTTTGVPDIPEMSGYAKHFKRSESKTGRLVRETNATMKAWSTIMINVDQSNKRIRLQLIKAYVLFKKFTKDHVLPG</sequence>
<evidence type="ECO:0000313" key="1">
    <source>
        <dbReference type="EMBL" id="VVA27608.1"/>
    </source>
</evidence>
<dbReference type="InParanoid" id="A0A5E4FMS5"/>
<gene>
    <name evidence="1" type="ORF">ALMOND_2B020695</name>
</gene>
<dbReference type="EMBL" id="CABIKO010000125">
    <property type="protein sequence ID" value="VVA27608.1"/>
    <property type="molecule type" value="Genomic_DNA"/>
</dbReference>
<name>A0A5E4FMS5_PRUDU</name>
<organism evidence="1 2">
    <name type="scientific">Prunus dulcis</name>
    <name type="common">Almond</name>
    <name type="synonym">Amygdalus dulcis</name>
    <dbReference type="NCBI Taxonomy" id="3755"/>
    <lineage>
        <taxon>Eukaryota</taxon>
        <taxon>Viridiplantae</taxon>
        <taxon>Streptophyta</taxon>
        <taxon>Embryophyta</taxon>
        <taxon>Tracheophyta</taxon>
        <taxon>Spermatophyta</taxon>
        <taxon>Magnoliopsida</taxon>
        <taxon>eudicotyledons</taxon>
        <taxon>Gunneridae</taxon>
        <taxon>Pentapetalae</taxon>
        <taxon>rosids</taxon>
        <taxon>fabids</taxon>
        <taxon>Rosales</taxon>
        <taxon>Rosaceae</taxon>
        <taxon>Amygdaloideae</taxon>
        <taxon>Amygdaleae</taxon>
        <taxon>Prunus</taxon>
    </lineage>
</organism>
<reference evidence="2" key="1">
    <citation type="journal article" date="2020" name="Plant J.">
        <title>Transposons played a major role in the diversification between the closely related almond and peach genomes: results from the almond genome sequence.</title>
        <authorList>
            <person name="Alioto T."/>
            <person name="Alexiou K.G."/>
            <person name="Bardil A."/>
            <person name="Barteri F."/>
            <person name="Castanera R."/>
            <person name="Cruz F."/>
            <person name="Dhingra A."/>
            <person name="Duval H."/>
            <person name="Fernandez I Marti A."/>
            <person name="Frias L."/>
            <person name="Galan B."/>
            <person name="Garcia J.L."/>
            <person name="Howad W."/>
            <person name="Gomez-Garrido J."/>
            <person name="Gut M."/>
            <person name="Julca I."/>
            <person name="Morata J."/>
            <person name="Puigdomenech P."/>
            <person name="Ribeca P."/>
            <person name="Rubio Cabetas M.J."/>
            <person name="Vlasova A."/>
            <person name="Wirthensohn M."/>
            <person name="Garcia-Mas J."/>
            <person name="Gabaldon T."/>
            <person name="Casacuberta J.M."/>
            <person name="Arus P."/>
        </authorList>
    </citation>
    <scope>NUCLEOTIDE SEQUENCE [LARGE SCALE GENOMIC DNA]</scope>
    <source>
        <strain evidence="2">cv. Texas</strain>
    </source>
</reference>
<dbReference type="AlphaFoldDB" id="A0A5E4FMS5"/>
<accession>A0A5E4FMS5</accession>